<evidence type="ECO:0000313" key="2">
    <source>
        <dbReference type="EMBL" id="EKX38017.1"/>
    </source>
</evidence>
<dbReference type="EMBL" id="JH993052">
    <property type="protein sequence ID" value="EKX38017.1"/>
    <property type="molecule type" value="Genomic_DNA"/>
</dbReference>
<dbReference type="EnsemblProtists" id="EKX38017">
    <property type="protein sequence ID" value="EKX38017"/>
    <property type="gene ID" value="GUITHDRAFT_165302"/>
</dbReference>
<evidence type="ECO:0000256" key="1">
    <source>
        <dbReference type="SAM" id="MobiDB-lite"/>
    </source>
</evidence>
<evidence type="ECO:0000313" key="4">
    <source>
        <dbReference type="Proteomes" id="UP000011087"/>
    </source>
</evidence>
<dbReference type="KEGG" id="gtt:GUITHDRAFT_165302"/>
<dbReference type="Pfam" id="PF07224">
    <property type="entry name" value="Chlorophyllase"/>
    <property type="match status" value="1"/>
</dbReference>
<dbReference type="GeneID" id="17294804"/>
<dbReference type="Proteomes" id="UP000011087">
    <property type="component" value="Unassembled WGS sequence"/>
</dbReference>
<keyword evidence="4" id="KW-1185">Reference proteome</keyword>
<organism evidence="2">
    <name type="scientific">Guillardia theta (strain CCMP2712)</name>
    <name type="common">Cryptophyte</name>
    <dbReference type="NCBI Taxonomy" id="905079"/>
    <lineage>
        <taxon>Eukaryota</taxon>
        <taxon>Cryptophyceae</taxon>
        <taxon>Pyrenomonadales</taxon>
        <taxon>Geminigeraceae</taxon>
        <taxon>Guillardia</taxon>
    </lineage>
</organism>
<accession>L1IPK4</accession>
<reference evidence="4" key="2">
    <citation type="submission" date="2012-11" db="EMBL/GenBank/DDBJ databases">
        <authorList>
            <person name="Kuo A."/>
            <person name="Curtis B.A."/>
            <person name="Tanifuji G."/>
            <person name="Burki F."/>
            <person name="Gruber A."/>
            <person name="Irimia M."/>
            <person name="Maruyama S."/>
            <person name="Arias M.C."/>
            <person name="Ball S.G."/>
            <person name="Gile G.H."/>
            <person name="Hirakawa Y."/>
            <person name="Hopkins J.F."/>
            <person name="Rensing S.A."/>
            <person name="Schmutz J."/>
            <person name="Symeonidi A."/>
            <person name="Elias M."/>
            <person name="Eveleigh R.J."/>
            <person name="Herman E.K."/>
            <person name="Klute M.J."/>
            <person name="Nakayama T."/>
            <person name="Obornik M."/>
            <person name="Reyes-Prieto A."/>
            <person name="Armbrust E.V."/>
            <person name="Aves S.J."/>
            <person name="Beiko R.G."/>
            <person name="Coutinho P."/>
            <person name="Dacks J.B."/>
            <person name="Durnford D.G."/>
            <person name="Fast N.M."/>
            <person name="Green B.R."/>
            <person name="Grisdale C."/>
            <person name="Hempe F."/>
            <person name="Henrissat B."/>
            <person name="Hoppner M.P."/>
            <person name="Ishida K.-I."/>
            <person name="Kim E."/>
            <person name="Koreny L."/>
            <person name="Kroth P.G."/>
            <person name="Liu Y."/>
            <person name="Malik S.-B."/>
            <person name="Maier U.G."/>
            <person name="McRose D."/>
            <person name="Mock T."/>
            <person name="Neilson J.A."/>
            <person name="Onodera N.T."/>
            <person name="Poole A.M."/>
            <person name="Pritham E.J."/>
            <person name="Richards T.A."/>
            <person name="Rocap G."/>
            <person name="Roy S.W."/>
            <person name="Sarai C."/>
            <person name="Schaack S."/>
            <person name="Shirato S."/>
            <person name="Slamovits C.H."/>
            <person name="Spencer D.F."/>
            <person name="Suzuki S."/>
            <person name="Worden A.Z."/>
            <person name="Zauner S."/>
            <person name="Barry K."/>
            <person name="Bell C."/>
            <person name="Bharti A.K."/>
            <person name="Crow J.A."/>
            <person name="Grimwood J."/>
            <person name="Kramer R."/>
            <person name="Lindquist E."/>
            <person name="Lucas S."/>
            <person name="Salamov A."/>
            <person name="McFadden G.I."/>
            <person name="Lane C.E."/>
            <person name="Keeling P.J."/>
            <person name="Gray M.W."/>
            <person name="Grigoriev I.V."/>
            <person name="Archibald J.M."/>
        </authorList>
    </citation>
    <scope>NUCLEOTIDE SEQUENCE</scope>
    <source>
        <strain evidence="4">CCMP2712</strain>
    </source>
</reference>
<dbReference type="SUPFAM" id="SSF53474">
    <property type="entry name" value="alpha/beta-Hydrolases"/>
    <property type="match status" value="1"/>
</dbReference>
<dbReference type="HOGENOM" id="CLU_588583_0_0_1"/>
<dbReference type="Gene3D" id="3.40.50.1820">
    <property type="entry name" value="alpha/beta hydrolase"/>
    <property type="match status" value="1"/>
</dbReference>
<gene>
    <name evidence="2" type="ORF">GUITHDRAFT_165302</name>
</gene>
<proteinExistence type="predicted"/>
<feature type="compositionally biased region" description="Low complexity" evidence="1">
    <location>
        <begin position="163"/>
        <end position="191"/>
    </location>
</feature>
<dbReference type="PANTHER" id="PTHR33428:SF14">
    <property type="entry name" value="CARBOXYLESTERASE TYPE B DOMAIN-CONTAINING PROTEIN"/>
    <property type="match status" value="1"/>
</dbReference>
<dbReference type="OrthoDB" id="546981at2759"/>
<dbReference type="RefSeq" id="XP_005824997.1">
    <property type="nucleotide sequence ID" value="XM_005824940.1"/>
</dbReference>
<evidence type="ECO:0000313" key="3">
    <source>
        <dbReference type="EnsemblProtists" id="EKX38017"/>
    </source>
</evidence>
<dbReference type="InterPro" id="IPR017395">
    <property type="entry name" value="Chlorophyllase-like"/>
</dbReference>
<dbReference type="GO" id="GO:0015996">
    <property type="term" value="P:chlorophyll catabolic process"/>
    <property type="evidence" value="ECO:0007669"/>
    <property type="project" value="TreeGrafter"/>
</dbReference>
<dbReference type="PANTHER" id="PTHR33428">
    <property type="entry name" value="CHLOROPHYLLASE-2, CHLOROPLASTIC"/>
    <property type="match status" value="1"/>
</dbReference>
<name>L1IPK4_GUITC</name>
<reference evidence="2 4" key="1">
    <citation type="journal article" date="2012" name="Nature">
        <title>Algal genomes reveal evolutionary mosaicism and the fate of nucleomorphs.</title>
        <authorList>
            <consortium name="DOE Joint Genome Institute"/>
            <person name="Curtis B.A."/>
            <person name="Tanifuji G."/>
            <person name="Burki F."/>
            <person name="Gruber A."/>
            <person name="Irimia M."/>
            <person name="Maruyama S."/>
            <person name="Arias M.C."/>
            <person name="Ball S.G."/>
            <person name="Gile G.H."/>
            <person name="Hirakawa Y."/>
            <person name="Hopkins J.F."/>
            <person name="Kuo A."/>
            <person name="Rensing S.A."/>
            <person name="Schmutz J."/>
            <person name="Symeonidi A."/>
            <person name="Elias M."/>
            <person name="Eveleigh R.J."/>
            <person name="Herman E.K."/>
            <person name="Klute M.J."/>
            <person name="Nakayama T."/>
            <person name="Obornik M."/>
            <person name="Reyes-Prieto A."/>
            <person name="Armbrust E.V."/>
            <person name="Aves S.J."/>
            <person name="Beiko R.G."/>
            <person name="Coutinho P."/>
            <person name="Dacks J.B."/>
            <person name="Durnford D.G."/>
            <person name="Fast N.M."/>
            <person name="Green B.R."/>
            <person name="Grisdale C.J."/>
            <person name="Hempel F."/>
            <person name="Henrissat B."/>
            <person name="Hoppner M.P."/>
            <person name="Ishida K."/>
            <person name="Kim E."/>
            <person name="Koreny L."/>
            <person name="Kroth P.G."/>
            <person name="Liu Y."/>
            <person name="Malik S.B."/>
            <person name="Maier U.G."/>
            <person name="McRose D."/>
            <person name="Mock T."/>
            <person name="Neilson J.A."/>
            <person name="Onodera N.T."/>
            <person name="Poole A.M."/>
            <person name="Pritham E.J."/>
            <person name="Richards T.A."/>
            <person name="Rocap G."/>
            <person name="Roy S.W."/>
            <person name="Sarai C."/>
            <person name="Schaack S."/>
            <person name="Shirato S."/>
            <person name="Slamovits C.H."/>
            <person name="Spencer D.F."/>
            <person name="Suzuki S."/>
            <person name="Worden A.Z."/>
            <person name="Zauner S."/>
            <person name="Barry K."/>
            <person name="Bell C."/>
            <person name="Bharti A.K."/>
            <person name="Crow J.A."/>
            <person name="Grimwood J."/>
            <person name="Kramer R."/>
            <person name="Lindquist E."/>
            <person name="Lucas S."/>
            <person name="Salamov A."/>
            <person name="McFadden G.I."/>
            <person name="Lane C.E."/>
            <person name="Keeling P.J."/>
            <person name="Gray M.W."/>
            <person name="Grigoriev I.V."/>
            <person name="Archibald J.M."/>
        </authorList>
    </citation>
    <scope>NUCLEOTIDE SEQUENCE</scope>
    <source>
        <strain evidence="2 4">CCMP2712</strain>
    </source>
</reference>
<feature type="region of interest" description="Disordered" evidence="1">
    <location>
        <begin position="162"/>
        <end position="192"/>
    </location>
</feature>
<dbReference type="InterPro" id="IPR029058">
    <property type="entry name" value="AB_hydrolase_fold"/>
</dbReference>
<dbReference type="PaxDb" id="55529-EKX38017"/>
<sequence>MVGEASRVSRSEYLEVLGRGMGALVTHRGGRNRMTSEQFLAPQGAEAQGERKRRTSKLVQTTLESRPEHRLHYNPAGNHTPIAVVMIAGGFMIPSFQYDSYAKALQQLGYAVRLFEDGSTIVDPKTIKEGVSDLIRETKKALQYEQELSFIRESDRYEKVGISSSSTSTSSTSSSSSSSIRGGAGTSGSSSRRFIRQIMRAERDSVAALESNELLTAAGKIPRSSSAASAAVKLQPAGVSPVSPASAEGVTPPPIVSDMAELDQELPVIFVGHSRGAKLAIGAASAFKGRVGALVLFDPVDSTNYEPDTMLPLLTNLRVPVAIVGAQADEGMCAPYGANYVAFYSALEKSGAPRLLATLPHAGHTQLLDVRDALLVDPCAAGSDDDAFVRQVCLGTMVSWIECWCSSSASALSVREMQAFQESKHARSKVELWASLADKVKRDNLVEILRQTPWGAQVDWTSSGL</sequence>
<protein>
    <submittedName>
        <fullName evidence="2 3">Uncharacterized protein</fullName>
    </submittedName>
</protein>
<reference evidence="3" key="3">
    <citation type="submission" date="2016-03" db="UniProtKB">
        <authorList>
            <consortium name="EnsemblProtists"/>
        </authorList>
    </citation>
    <scope>IDENTIFICATION</scope>
</reference>
<dbReference type="GO" id="GO:0047746">
    <property type="term" value="F:chlorophyllase activity"/>
    <property type="evidence" value="ECO:0007669"/>
    <property type="project" value="TreeGrafter"/>
</dbReference>
<dbReference type="STRING" id="905079.L1IPK4"/>
<dbReference type="AlphaFoldDB" id="L1IPK4"/>